<dbReference type="PANTHER" id="PTHR30569:SF0">
    <property type="entry name" value="CYTOSINE PERMEASE"/>
    <property type="match status" value="1"/>
</dbReference>
<keyword evidence="3 6" id="KW-0812">Transmembrane</keyword>
<evidence type="ECO:0000256" key="2">
    <source>
        <dbReference type="ARBA" id="ARBA00008974"/>
    </source>
</evidence>
<feature type="transmembrane region" description="Helical" evidence="6">
    <location>
        <begin position="105"/>
        <end position="125"/>
    </location>
</feature>
<keyword evidence="5 6" id="KW-0472">Membrane</keyword>
<keyword evidence="8" id="KW-1185">Reference proteome</keyword>
<comment type="subcellular location">
    <subcellularLocation>
        <location evidence="1">Membrane</location>
        <topology evidence="1">Multi-pass membrane protein</topology>
    </subcellularLocation>
</comment>
<gene>
    <name evidence="7" type="ORF">SAMN05660330_00475</name>
</gene>
<dbReference type="PANTHER" id="PTHR30569">
    <property type="entry name" value="CYTOSINE TRANSPORTER CODB"/>
    <property type="match status" value="1"/>
</dbReference>
<organism evidence="7 8">
    <name type="scientific">Desulforhopalus singaporensis</name>
    <dbReference type="NCBI Taxonomy" id="91360"/>
    <lineage>
        <taxon>Bacteria</taxon>
        <taxon>Pseudomonadati</taxon>
        <taxon>Thermodesulfobacteriota</taxon>
        <taxon>Desulfobulbia</taxon>
        <taxon>Desulfobulbales</taxon>
        <taxon>Desulfocapsaceae</taxon>
        <taxon>Desulforhopalus</taxon>
    </lineage>
</organism>
<feature type="transmembrane region" description="Helical" evidence="6">
    <location>
        <begin position="62"/>
        <end position="85"/>
    </location>
</feature>
<name>A0A1H0KEU6_9BACT</name>
<dbReference type="RefSeq" id="WP_176761044.1">
    <property type="nucleotide sequence ID" value="NZ_FNJI01000003.1"/>
</dbReference>
<reference evidence="7 8" key="1">
    <citation type="submission" date="2016-10" db="EMBL/GenBank/DDBJ databases">
        <authorList>
            <person name="de Groot N.N."/>
        </authorList>
    </citation>
    <scope>NUCLEOTIDE SEQUENCE [LARGE SCALE GENOMIC DNA]</scope>
    <source>
        <strain evidence="7 8">DSM 12130</strain>
    </source>
</reference>
<feature type="transmembrane region" description="Helical" evidence="6">
    <location>
        <begin position="293"/>
        <end position="319"/>
    </location>
</feature>
<dbReference type="EMBL" id="FNJI01000003">
    <property type="protein sequence ID" value="SDO54474.1"/>
    <property type="molecule type" value="Genomic_DNA"/>
</dbReference>
<feature type="transmembrane region" description="Helical" evidence="6">
    <location>
        <begin position="360"/>
        <end position="381"/>
    </location>
</feature>
<dbReference type="Proteomes" id="UP000199073">
    <property type="component" value="Unassembled WGS sequence"/>
</dbReference>
<evidence type="ECO:0000256" key="1">
    <source>
        <dbReference type="ARBA" id="ARBA00004141"/>
    </source>
</evidence>
<keyword evidence="4 6" id="KW-1133">Transmembrane helix</keyword>
<evidence type="ECO:0000313" key="7">
    <source>
        <dbReference type="EMBL" id="SDO54474.1"/>
    </source>
</evidence>
<dbReference type="InterPro" id="IPR030191">
    <property type="entry name" value="CodB"/>
</dbReference>
<evidence type="ECO:0000256" key="4">
    <source>
        <dbReference type="ARBA" id="ARBA00022989"/>
    </source>
</evidence>
<feature type="transmembrane region" description="Helical" evidence="6">
    <location>
        <begin position="29"/>
        <end position="56"/>
    </location>
</feature>
<dbReference type="GO" id="GO:0015209">
    <property type="term" value="F:cytosine transmembrane transporter activity"/>
    <property type="evidence" value="ECO:0007669"/>
    <property type="project" value="InterPro"/>
</dbReference>
<protein>
    <submittedName>
        <fullName evidence="7">Nucleobase:cation symporter-1, NCS1 family</fullName>
    </submittedName>
</protein>
<feature type="transmembrane region" description="Helical" evidence="6">
    <location>
        <begin position="249"/>
        <end position="273"/>
    </location>
</feature>
<feature type="transmembrane region" description="Helical" evidence="6">
    <location>
        <begin position="437"/>
        <end position="457"/>
    </location>
</feature>
<dbReference type="Gene3D" id="1.10.4160.10">
    <property type="entry name" value="Hydantoin permease"/>
    <property type="match status" value="1"/>
</dbReference>
<evidence type="ECO:0000313" key="8">
    <source>
        <dbReference type="Proteomes" id="UP000199073"/>
    </source>
</evidence>
<feature type="transmembrane region" description="Helical" evidence="6">
    <location>
        <begin position="401"/>
        <end position="425"/>
    </location>
</feature>
<dbReference type="InterPro" id="IPR001248">
    <property type="entry name" value="Pur-cyt_permease"/>
</dbReference>
<feature type="transmembrane region" description="Helical" evidence="6">
    <location>
        <begin position="176"/>
        <end position="198"/>
    </location>
</feature>
<feature type="transmembrane region" description="Helical" evidence="6">
    <location>
        <begin position="218"/>
        <end position="237"/>
    </location>
</feature>
<feature type="transmembrane region" description="Helical" evidence="6">
    <location>
        <begin position="145"/>
        <end position="164"/>
    </location>
</feature>
<proteinExistence type="inferred from homology"/>
<dbReference type="STRING" id="91360.SAMN05660330_00475"/>
<sequence>MNTTMDSRATREAIEGTWPVLPKERIWGAWGLTAVAISAGVAAWSYMIGGYVAYYLDAVMGTYAMIAGSLVGMFFVVLATIPCSIRYGVDTITASIPQFGVRGSYFSIFLQYASILGWNCLLLILLGRATGRIALAAGWVGESGVGTVSALGSLAAITVSWLLLRKGAESIRNYSYFISIIVTSLALWILYKLITGFGAEAILSGKPLASSGDRLWDYTAGLEILVASVLSWWPYMGGIVRMVPSARQAAWPAMLCMGLPTGVISLIGLYSALVTGDSDPTAWLIQFGGVHLGIGALVFLAMANIGTAVVGAYVASIGLKQIPVFQKGVSWNWITFIVLLPVAVIAVLIPNFFFDNTGSFFAFLGVFFAPVCGIQIVDYFLLRKQRVNSLGLYQTAGDSPYYFLGGINPAGVLGVLAGFFSYVYLLNPVSYVSHAPFKYTSASIPALVISALVYYGATKILCRNMGDYNN</sequence>
<accession>A0A1H0KEU6</accession>
<dbReference type="Pfam" id="PF02133">
    <property type="entry name" value="Transp_cyt_pur"/>
    <property type="match status" value="1"/>
</dbReference>
<dbReference type="GO" id="GO:0005886">
    <property type="term" value="C:plasma membrane"/>
    <property type="evidence" value="ECO:0007669"/>
    <property type="project" value="TreeGrafter"/>
</dbReference>
<evidence type="ECO:0000256" key="3">
    <source>
        <dbReference type="ARBA" id="ARBA00022692"/>
    </source>
</evidence>
<feature type="transmembrane region" description="Helical" evidence="6">
    <location>
        <begin position="331"/>
        <end position="354"/>
    </location>
</feature>
<evidence type="ECO:0000256" key="6">
    <source>
        <dbReference type="SAM" id="Phobius"/>
    </source>
</evidence>
<comment type="similarity">
    <text evidence="2">Belongs to the purine-cytosine permease (2.A.39) family.</text>
</comment>
<dbReference type="AlphaFoldDB" id="A0A1H0KEU6"/>
<evidence type="ECO:0000256" key="5">
    <source>
        <dbReference type="ARBA" id="ARBA00023136"/>
    </source>
</evidence>